<dbReference type="GO" id="GO:0006310">
    <property type="term" value="P:DNA recombination"/>
    <property type="evidence" value="ECO:0007669"/>
    <property type="project" value="UniProtKB-KW"/>
</dbReference>
<dbReference type="InterPro" id="IPR004107">
    <property type="entry name" value="Integrase_SAM-like_N"/>
</dbReference>
<keyword evidence="2" id="KW-0229">DNA integration</keyword>
<dbReference type="GO" id="GO:0015074">
    <property type="term" value="P:DNA integration"/>
    <property type="evidence" value="ECO:0007669"/>
    <property type="project" value="UniProtKB-KW"/>
</dbReference>
<dbReference type="InterPro" id="IPR013762">
    <property type="entry name" value="Integrase-like_cat_sf"/>
</dbReference>
<dbReference type="Pfam" id="PF00589">
    <property type="entry name" value="Phage_integrase"/>
    <property type="match status" value="1"/>
</dbReference>
<keyword evidence="9" id="KW-1185">Reference proteome</keyword>
<proteinExistence type="inferred from homology"/>
<evidence type="ECO:0000313" key="9">
    <source>
        <dbReference type="Proteomes" id="UP000422572"/>
    </source>
</evidence>
<evidence type="ECO:0000256" key="4">
    <source>
        <dbReference type="ARBA" id="ARBA00023172"/>
    </source>
</evidence>
<dbReference type="InterPro" id="IPR050808">
    <property type="entry name" value="Phage_Integrase"/>
</dbReference>
<dbReference type="Proteomes" id="UP000422572">
    <property type="component" value="Chromosome"/>
</dbReference>
<organism evidence="8 9">
    <name type="scientific">Streptomyces ficellus</name>
    <dbReference type="NCBI Taxonomy" id="1977088"/>
    <lineage>
        <taxon>Bacteria</taxon>
        <taxon>Bacillati</taxon>
        <taxon>Actinomycetota</taxon>
        <taxon>Actinomycetes</taxon>
        <taxon>Kitasatosporales</taxon>
        <taxon>Streptomycetaceae</taxon>
        <taxon>Streptomyces</taxon>
    </lineage>
</organism>
<dbReference type="PANTHER" id="PTHR30629:SF2">
    <property type="entry name" value="PROPHAGE INTEGRASE INTS-RELATED"/>
    <property type="match status" value="1"/>
</dbReference>
<protein>
    <submittedName>
        <fullName evidence="8">Site-specific integrase</fullName>
    </submittedName>
</protein>
<reference evidence="8 9" key="1">
    <citation type="submission" date="2018-12" db="EMBL/GenBank/DDBJ databases">
        <title>Complete genome sequence of Streptomyces ficellus NRRL8067, the producer of ficellomycin, feldamycin and nojirimycin.</title>
        <authorList>
            <person name="Zhang H."/>
            <person name="Yue R."/>
            <person name="Liu Y."/>
            <person name="Li M."/>
            <person name="Mu H."/>
            <person name="Zhang J."/>
        </authorList>
    </citation>
    <scope>NUCLEOTIDE SEQUENCE [LARGE SCALE GENOMIC DNA]</scope>
    <source>
        <strain evidence="8 9">NRRL 8067</strain>
    </source>
</reference>
<dbReference type="GO" id="GO:0003677">
    <property type="term" value="F:DNA binding"/>
    <property type="evidence" value="ECO:0007669"/>
    <property type="project" value="UniProtKB-UniRule"/>
</dbReference>
<evidence type="ECO:0000256" key="2">
    <source>
        <dbReference type="ARBA" id="ARBA00022908"/>
    </source>
</evidence>
<keyword evidence="4" id="KW-0233">DNA recombination</keyword>
<evidence type="ECO:0000256" key="1">
    <source>
        <dbReference type="ARBA" id="ARBA00008857"/>
    </source>
</evidence>
<dbReference type="PROSITE" id="PS51898">
    <property type="entry name" value="TYR_RECOMBINASE"/>
    <property type="match status" value="1"/>
</dbReference>
<accession>A0A6I6FQA5</accession>
<dbReference type="KEGG" id="sfic:EIZ62_17240"/>
<dbReference type="CDD" id="cd01189">
    <property type="entry name" value="INT_ICEBs1_C_like"/>
    <property type="match status" value="1"/>
</dbReference>
<dbReference type="InterPro" id="IPR011010">
    <property type="entry name" value="DNA_brk_join_enz"/>
</dbReference>
<comment type="similarity">
    <text evidence="1">Belongs to the 'phage' integrase family.</text>
</comment>
<dbReference type="InterPro" id="IPR002104">
    <property type="entry name" value="Integrase_catalytic"/>
</dbReference>
<gene>
    <name evidence="8" type="ORF">EIZ62_17240</name>
</gene>
<dbReference type="OrthoDB" id="3175606at2"/>
<sequence length="400" mass="45191">MAKRANGEGSITIRKDGTYHGRVYVTTTSGIRKRVSVYGKTRDEVRGKITDLQAQENQGIPVPDTNMNLEDYLTYWLAKVVKVHRRPKTYQGYESVARVHLAPGLGRKKIRTLRAAEIRTWLARVASECQCCKHGWDKERREPECCAAGECCKSLLSRRMVQSIHAVLRNALQNAVREELIVRNVAQLVQVPTPTYDTGKGLSVADARLLLRHSEEDRLYALYVLALVMGMRRGELLGLRWAAVHLDRETLIVERALQRVDGELVLVQPKTLSSVRTVPLPPFVIKALVDHKERQAQERAAAGIEWKEHGLVFTSRIGTPLEPDNLRRSWHPLRKRLGLDIRFHDLRHSAVSLLLDLGAPPHIVRQIVGHSDIGVTMKVYAHASLDEQRKALRKLGDALS</sequence>
<feature type="domain" description="Tyr recombinase" evidence="6">
    <location>
        <begin position="197"/>
        <end position="393"/>
    </location>
</feature>
<feature type="domain" description="Core-binding (CB)" evidence="7">
    <location>
        <begin position="67"/>
        <end position="176"/>
    </location>
</feature>
<evidence type="ECO:0000259" key="6">
    <source>
        <dbReference type="PROSITE" id="PS51898"/>
    </source>
</evidence>
<name>A0A6I6FQA5_9ACTN</name>
<dbReference type="SUPFAM" id="SSF56349">
    <property type="entry name" value="DNA breaking-rejoining enzymes"/>
    <property type="match status" value="1"/>
</dbReference>
<evidence type="ECO:0000256" key="5">
    <source>
        <dbReference type="PROSITE-ProRule" id="PRU01248"/>
    </source>
</evidence>
<evidence type="ECO:0000313" key="8">
    <source>
        <dbReference type="EMBL" id="QGV79788.1"/>
    </source>
</evidence>
<keyword evidence="3 5" id="KW-0238">DNA-binding</keyword>
<evidence type="ECO:0000256" key="3">
    <source>
        <dbReference type="ARBA" id="ARBA00023125"/>
    </source>
</evidence>
<dbReference type="AlphaFoldDB" id="A0A6I6FQA5"/>
<dbReference type="InterPro" id="IPR044068">
    <property type="entry name" value="CB"/>
</dbReference>
<dbReference type="Gene3D" id="1.10.150.130">
    <property type="match status" value="1"/>
</dbReference>
<evidence type="ECO:0000259" key="7">
    <source>
        <dbReference type="PROSITE" id="PS51900"/>
    </source>
</evidence>
<dbReference type="Pfam" id="PF14659">
    <property type="entry name" value="Phage_int_SAM_3"/>
    <property type="match status" value="1"/>
</dbReference>
<dbReference type="RefSeq" id="WP_156693523.1">
    <property type="nucleotide sequence ID" value="NZ_CP034279.1"/>
</dbReference>
<dbReference type="InterPro" id="IPR010998">
    <property type="entry name" value="Integrase_recombinase_N"/>
</dbReference>
<dbReference type="Gene3D" id="1.10.443.10">
    <property type="entry name" value="Intergrase catalytic core"/>
    <property type="match status" value="1"/>
</dbReference>
<dbReference type="PROSITE" id="PS51900">
    <property type="entry name" value="CB"/>
    <property type="match status" value="1"/>
</dbReference>
<dbReference type="EMBL" id="CP034279">
    <property type="protein sequence ID" value="QGV79788.1"/>
    <property type="molecule type" value="Genomic_DNA"/>
</dbReference>
<dbReference type="PANTHER" id="PTHR30629">
    <property type="entry name" value="PROPHAGE INTEGRASE"/>
    <property type="match status" value="1"/>
</dbReference>